<keyword evidence="7" id="KW-0479">Metal-binding</keyword>
<evidence type="ECO:0000256" key="4">
    <source>
        <dbReference type="ARBA" id="ARBA00007553"/>
    </source>
</evidence>
<dbReference type="GO" id="GO:0005737">
    <property type="term" value="C:cytoplasm"/>
    <property type="evidence" value="ECO:0007669"/>
    <property type="project" value="UniProtKB-SubCell"/>
</dbReference>
<keyword evidence="15" id="KW-1185">Reference proteome</keyword>
<evidence type="ECO:0000256" key="9">
    <source>
        <dbReference type="ARBA" id="ARBA00022833"/>
    </source>
</evidence>
<dbReference type="GO" id="GO:0071555">
    <property type="term" value="P:cell wall organization"/>
    <property type="evidence" value="ECO:0007669"/>
    <property type="project" value="UniProtKB-KW"/>
</dbReference>
<comment type="cofactor">
    <cofactor evidence="2">
        <name>Zn(2+)</name>
        <dbReference type="ChEBI" id="CHEBI:29105"/>
    </cofactor>
</comment>
<evidence type="ECO:0000256" key="12">
    <source>
        <dbReference type="ARBA" id="ARBA00042615"/>
    </source>
</evidence>
<dbReference type="NCBIfam" id="NF008758">
    <property type="entry name" value="PRK11789.1"/>
    <property type="match status" value="1"/>
</dbReference>
<name>F9U8D4_9GAMM</name>
<dbReference type="eggNOG" id="COG3023">
    <property type="taxonomic scope" value="Bacteria"/>
</dbReference>
<evidence type="ECO:0000256" key="7">
    <source>
        <dbReference type="ARBA" id="ARBA00022723"/>
    </source>
</evidence>
<dbReference type="PATRIC" id="fig|768671.3.peg.1061"/>
<gene>
    <name evidence="14" type="ORF">ThimaDRAFT_0992</name>
</gene>
<dbReference type="EMBL" id="AFWV01000003">
    <property type="protein sequence ID" value="EGV19546.1"/>
    <property type="molecule type" value="Genomic_DNA"/>
</dbReference>
<evidence type="ECO:0000256" key="2">
    <source>
        <dbReference type="ARBA" id="ARBA00001947"/>
    </source>
</evidence>
<evidence type="ECO:0000256" key="3">
    <source>
        <dbReference type="ARBA" id="ARBA00004496"/>
    </source>
</evidence>
<organism evidence="14 15">
    <name type="scientific">Thiocapsa marina 5811</name>
    <dbReference type="NCBI Taxonomy" id="768671"/>
    <lineage>
        <taxon>Bacteria</taxon>
        <taxon>Pseudomonadati</taxon>
        <taxon>Pseudomonadota</taxon>
        <taxon>Gammaproteobacteria</taxon>
        <taxon>Chromatiales</taxon>
        <taxon>Chromatiaceae</taxon>
        <taxon>Thiocapsa</taxon>
    </lineage>
</organism>
<dbReference type="GO" id="GO:0009253">
    <property type="term" value="P:peptidoglycan catabolic process"/>
    <property type="evidence" value="ECO:0007669"/>
    <property type="project" value="InterPro"/>
</dbReference>
<evidence type="ECO:0000256" key="10">
    <source>
        <dbReference type="ARBA" id="ARBA00023316"/>
    </source>
</evidence>
<sequence length="209" mass="23493">MDVDERAGGYAEIDDAGWLAGAERRPSPSQDRRPPGTAIDLLVIHNISLPPGDFSGNWIDDLFLDRLDPAAHPYFRAIAGLRVSAHLLIRRSGRLLQYVAFEQRAWHAGVSLFRGRERCNDFSIGIELEGTDDIPFTDAQYMRLAECSRRILRRYPAITEDRIAGHAEIAPGRKTDPGPAFDWDRYRRSLRAEDRAAAAPDLSLDRPAE</sequence>
<evidence type="ECO:0000259" key="13">
    <source>
        <dbReference type="SMART" id="SM00644"/>
    </source>
</evidence>
<keyword evidence="10" id="KW-0961">Cell wall biogenesis/degradation</keyword>
<dbReference type="Pfam" id="PF01510">
    <property type="entry name" value="Amidase_2"/>
    <property type="match status" value="1"/>
</dbReference>
<dbReference type="FunFam" id="3.40.80.10:FF:000002">
    <property type="entry name" value="1,6-anhydro-N-acetylmuramyl-L-alanine amidase"/>
    <property type="match status" value="1"/>
</dbReference>
<keyword evidence="8" id="KW-0378">Hydrolase</keyword>
<dbReference type="AlphaFoldDB" id="F9U8D4"/>
<dbReference type="GO" id="GO:0046872">
    <property type="term" value="F:metal ion binding"/>
    <property type="evidence" value="ECO:0007669"/>
    <property type="project" value="UniProtKB-KW"/>
</dbReference>
<feature type="domain" description="N-acetylmuramoyl-L-alanine amidase" evidence="13">
    <location>
        <begin position="27"/>
        <end position="178"/>
    </location>
</feature>
<dbReference type="PANTHER" id="PTHR30417:SF4">
    <property type="entry name" value="1,6-ANHYDRO-N-ACETYLMURAMYL-L-ALANINE AMIDASE AMPD"/>
    <property type="match status" value="1"/>
</dbReference>
<dbReference type="SMART" id="SM00644">
    <property type="entry name" value="Ami_2"/>
    <property type="match status" value="1"/>
</dbReference>
<dbReference type="PANTHER" id="PTHR30417">
    <property type="entry name" value="N-ACETYLMURAMOYL-L-ALANINE AMIDASE AMID"/>
    <property type="match status" value="1"/>
</dbReference>
<dbReference type="STRING" id="768671.ThimaDRAFT_0992"/>
<dbReference type="InterPro" id="IPR002502">
    <property type="entry name" value="Amidase_domain"/>
</dbReference>
<dbReference type="InterPro" id="IPR051206">
    <property type="entry name" value="NAMLAA_amidase_2"/>
</dbReference>
<comment type="catalytic activity">
    <reaction evidence="1">
        <text>Hydrolyzes the link between N-acetylmuramoyl residues and L-amino acid residues in certain cell-wall glycopeptides.</text>
        <dbReference type="EC" id="3.5.1.28"/>
    </reaction>
</comment>
<keyword evidence="6" id="KW-0963">Cytoplasm</keyword>
<dbReference type="InterPro" id="IPR036505">
    <property type="entry name" value="Amidase/PGRP_sf"/>
</dbReference>
<dbReference type="Proteomes" id="UP000005459">
    <property type="component" value="Unassembled WGS sequence"/>
</dbReference>
<dbReference type="Gene3D" id="3.40.80.10">
    <property type="entry name" value="Peptidoglycan recognition protein-like"/>
    <property type="match status" value="1"/>
</dbReference>
<evidence type="ECO:0000256" key="1">
    <source>
        <dbReference type="ARBA" id="ARBA00001561"/>
    </source>
</evidence>
<dbReference type="CDD" id="cd06583">
    <property type="entry name" value="PGRP"/>
    <property type="match status" value="1"/>
</dbReference>
<dbReference type="GO" id="GO:0008745">
    <property type="term" value="F:N-acetylmuramoyl-L-alanine amidase activity"/>
    <property type="evidence" value="ECO:0007669"/>
    <property type="project" value="UniProtKB-EC"/>
</dbReference>
<dbReference type="SUPFAM" id="SSF55846">
    <property type="entry name" value="N-acetylmuramoyl-L-alanine amidase-like"/>
    <property type="match status" value="1"/>
</dbReference>
<comment type="subcellular location">
    <subcellularLocation>
        <location evidence="3">Cytoplasm</location>
    </subcellularLocation>
</comment>
<protein>
    <recommendedName>
        <fullName evidence="11">1,6-anhydro-N-acetylmuramyl-L-alanine amidase AmpD</fullName>
        <ecNumber evidence="5">3.5.1.28</ecNumber>
    </recommendedName>
    <alternativeName>
        <fullName evidence="12">N-acetylmuramoyl-L-alanine amidase</fullName>
    </alternativeName>
</protein>
<evidence type="ECO:0000313" key="15">
    <source>
        <dbReference type="Proteomes" id="UP000005459"/>
    </source>
</evidence>
<proteinExistence type="inferred from homology"/>
<keyword evidence="9" id="KW-0862">Zinc</keyword>
<evidence type="ECO:0000256" key="5">
    <source>
        <dbReference type="ARBA" id="ARBA00011901"/>
    </source>
</evidence>
<dbReference type="GO" id="GO:0009254">
    <property type="term" value="P:peptidoglycan turnover"/>
    <property type="evidence" value="ECO:0007669"/>
    <property type="project" value="TreeGrafter"/>
</dbReference>
<evidence type="ECO:0000256" key="11">
    <source>
        <dbReference type="ARBA" id="ARBA00039257"/>
    </source>
</evidence>
<accession>F9U8D4</accession>
<evidence type="ECO:0000256" key="8">
    <source>
        <dbReference type="ARBA" id="ARBA00022801"/>
    </source>
</evidence>
<dbReference type="EC" id="3.5.1.28" evidence="5"/>
<evidence type="ECO:0000313" key="14">
    <source>
        <dbReference type="EMBL" id="EGV19546.1"/>
    </source>
</evidence>
<evidence type="ECO:0000256" key="6">
    <source>
        <dbReference type="ARBA" id="ARBA00022490"/>
    </source>
</evidence>
<dbReference type="RefSeq" id="WP_007191869.1">
    <property type="nucleotide sequence ID" value="NZ_AFWV01000003.1"/>
</dbReference>
<reference evidence="14 15" key="1">
    <citation type="submission" date="2011-06" db="EMBL/GenBank/DDBJ databases">
        <title>The draft genome of Thiocapsa marina 5811.</title>
        <authorList>
            <consortium name="US DOE Joint Genome Institute (JGI-PGF)"/>
            <person name="Lucas S."/>
            <person name="Han J."/>
            <person name="Cheng J.-F."/>
            <person name="Goodwin L."/>
            <person name="Pitluck S."/>
            <person name="Peters L."/>
            <person name="Land M.L."/>
            <person name="Hauser L."/>
            <person name="Vogl K."/>
            <person name="Liu Z."/>
            <person name="Imhoff J."/>
            <person name="Thiel V."/>
            <person name="Frigaard N.-U."/>
            <person name="Bryant D."/>
            <person name="Woyke T.J."/>
        </authorList>
    </citation>
    <scope>NUCLEOTIDE SEQUENCE [LARGE SCALE GENOMIC DNA]</scope>
    <source>
        <strain evidence="14 15">5811</strain>
    </source>
</reference>
<comment type="similarity">
    <text evidence="4">Belongs to the N-acetylmuramoyl-L-alanine amidase 2 family.</text>
</comment>